<feature type="non-terminal residue" evidence="1">
    <location>
        <position position="390"/>
    </location>
</feature>
<accession>A0A4V2T023</accession>
<gene>
    <name evidence="1" type="ORF">EDC44_1571</name>
</gene>
<proteinExistence type="predicted"/>
<protein>
    <submittedName>
        <fullName evidence="1">Uncharacterized protein</fullName>
    </submittedName>
</protein>
<dbReference type="Proteomes" id="UP000295763">
    <property type="component" value="Unassembled WGS sequence"/>
</dbReference>
<organism evidence="1 2">
    <name type="scientific">Cricetibacter osteomyelitidis</name>
    <dbReference type="NCBI Taxonomy" id="1521931"/>
    <lineage>
        <taxon>Bacteria</taxon>
        <taxon>Pseudomonadati</taxon>
        <taxon>Pseudomonadota</taxon>
        <taxon>Gammaproteobacteria</taxon>
        <taxon>Pasteurellales</taxon>
        <taxon>Pasteurellaceae</taxon>
        <taxon>Cricetibacter</taxon>
    </lineage>
</organism>
<reference evidence="1 2" key="1">
    <citation type="submission" date="2019-03" db="EMBL/GenBank/DDBJ databases">
        <title>Genomic Encyclopedia of Type Strains, Phase IV (KMG-IV): sequencing the most valuable type-strain genomes for metagenomic binning, comparative biology and taxonomic classification.</title>
        <authorList>
            <person name="Goeker M."/>
        </authorList>
    </citation>
    <scope>NUCLEOTIDE SEQUENCE [LARGE SCALE GENOMIC DNA]</scope>
    <source>
        <strain evidence="1 2">DSM 28404</strain>
    </source>
</reference>
<name>A0A4V2T023_9PAST</name>
<comment type="caution">
    <text evidence="1">The sequence shown here is derived from an EMBL/GenBank/DDBJ whole genome shotgun (WGS) entry which is preliminary data.</text>
</comment>
<sequence length="390" mass="44676">MSEKNKESPQAEKPRIPAVAFPLKPKAENSKNVLQQYFTHLAHDPSARFLFNEIGLWHQGIHLRADKFKASEFDNEKICAIADGKLIAYKVDSEYKNDNPKEPANGTIYSTGFFLLEHEIEYPKGNKLTFYSLYRHTAKLGEYKSSFVIISGKTQSADKKNVMIRDNNKKLVAQLPDGWDITVRKDKAGKNKLDELLWYKDDKGVEHKPDEGRWTIFHRSYTIESEQVEPVQGIPLLIANKIDTEVDSEVKLTKAIEIKAGTELGLMGEYNQPTESGKRLLHLEVFTYDDINVFRKEAKKAYDKDKEKKGIQDNFLYVNQGSRIYSYAGDSKKIIDLHDQTKVEIMLPLSEVEKLTVSENLKDKNAKQRTYYNIQPYLHGTTSGVGIYVD</sequence>
<dbReference type="EMBL" id="SLYB01000057">
    <property type="protein sequence ID" value="TCP88043.1"/>
    <property type="molecule type" value="Genomic_DNA"/>
</dbReference>
<evidence type="ECO:0000313" key="1">
    <source>
        <dbReference type="EMBL" id="TCP88043.1"/>
    </source>
</evidence>
<evidence type="ECO:0000313" key="2">
    <source>
        <dbReference type="Proteomes" id="UP000295763"/>
    </source>
</evidence>
<dbReference type="AlphaFoldDB" id="A0A4V2T023"/>
<keyword evidence="2" id="KW-1185">Reference proteome</keyword>